<reference evidence="1" key="1">
    <citation type="submission" date="2014-11" db="EMBL/GenBank/DDBJ databases">
        <authorList>
            <person name="Amaro Gonzalez C."/>
        </authorList>
    </citation>
    <scope>NUCLEOTIDE SEQUENCE</scope>
</reference>
<name>A0A0E9R9A9_ANGAN</name>
<protein>
    <submittedName>
        <fullName evidence="1">Uncharacterized protein</fullName>
    </submittedName>
</protein>
<dbReference type="AlphaFoldDB" id="A0A0E9R9A9"/>
<reference evidence="1" key="2">
    <citation type="journal article" date="2015" name="Fish Shellfish Immunol.">
        <title>Early steps in the European eel (Anguilla anguilla)-Vibrio vulnificus interaction in the gills: Role of the RtxA13 toxin.</title>
        <authorList>
            <person name="Callol A."/>
            <person name="Pajuelo D."/>
            <person name="Ebbesson L."/>
            <person name="Teles M."/>
            <person name="MacKenzie S."/>
            <person name="Amaro C."/>
        </authorList>
    </citation>
    <scope>NUCLEOTIDE SEQUENCE</scope>
</reference>
<proteinExistence type="predicted"/>
<organism evidence="1">
    <name type="scientific">Anguilla anguilla</name>
    <name type="common">European freshwater eel</name>
    <name type="synonym">Muraena anguilla</name>
    <dbReference type="NCBI Taxonomy" id="7936"/>
    <lineage>
        <taxon>Eukaryota</taxon>
        <taxon>Metazoa</taxon>
        <taxon>Chordata</taxon>
        <taxon>Craniata</taxon>
        <taxon>Vertebrata</taxon>
        <taxon>Euteleostomi</taxon>
        <taxon>Actinopterygii</taxon>
        <taxon>Neopterygii</taxon>
        <taxon>Teleostei</taxon>
        <taxon>Anguilliformes</taxon>
        <taxon>Anguillidae</taxon>
        <taxon>Anguilla</taxon>
    </lineage>
</organism>
<accession>A0A0E9R9A9</accession>
<sequence>MVNARHLYPTHQVQPAMQLRVYLTKWCISSRSLVAVSFLVQNSCLHSTQVGPAHWWW</sequence>
<evidence type="ECO:0000313" key="1">
    <source>
        <dbReference type="EMBL" id="JAH25357.1"/>
    </source>
</evidence>
<dbReference type="EMBL" id="GBXM01083220">
    <property type="protein sequence ID" value="JAH25357.1"/>
    <property type="molecule type" value="Transcribed_RNA"/>
</dbReference>